<keyword evidence="1" id="KW-0812">Transmembrane</keyword>
<gene>
    <name evidence="2" type="ORF">NNL38_09010</name>
</gene>
<evidence type="ECO:0000256" key="1">
    <source>
        <dbReference type="SAM" id="Phobius"/>
    </source>
</evidence>
<feature type="transmembrane region" description="Helical" evidence="1">
    <location>
        <begin position="111"/>
        <end position="131"/>
    </location>
</feature>
<feature type="transmembrane region" description="Helical" evidence="1">
    <location>
        <begin position="48"/>
        <end position="65"/>
    </location>
</feature>
<evidence type="ECO:0008006" key="4">
    <source>
        <dbReference type="Google" id="ProtNLM"/>
    </source>
</evidence>
<dbReference type="RefSeq" id="WP_255387727.1">
    <property type="nucleotide sequence ID" value="NZ_CP101508.1"/>
</dbReference>
<reference evidence="2" key="1">
    <citation type="submission" date="2022-07" db="EMBL/GenBank/DDBJ databases">
        <title>Genome sequencing of Photobacterium atrarenae GJH2-4.</title>
        <authorList>
            <person name="Park S.-J."/>
        </authorList>
    </citation>
    <scope>NUCLEOTIDE SEQUENCE</scope>
    <source>
        <strain evidence="2">GJH2-4</strain>
    </source>
</reference>
<dbReference type="Proteomes" id="UP001057998">
    <property type="component" value="Chromosome 1"/>
</dbReference>
<name>A0ABY5GCE1_9GAMM</name>
<keyword evidence="3" id="KW-1185">Reference proteome</keyword>
<protein>
    <recommendedName>
        <fullName evidence="4">DoxX family protein</fullName>
    </recommendedName>
</protein>
<organism evidence="2 3">
    <name type="scientific">Photobacterium atrarenae</name>
    <dbReference type="NCBI Taxonomy" id="865757"/>
    <lineage>
        <taxon>Bacteria</taxon>
        <taxon>Pseudomonadati</taxon>
        <taxon>Pseudomonadota</taxon>
        <taxon>Gammaproteobacteria</taxon>
        <taxon>Vibrionales</taxon>
        <taxon>Vibrionaceae</taxon>
        <taxon>Photobacterium</taxon>
    </lineage>
</organism>
<evidence type="ECO:0000313" key="3">
    <source>
        <dbReference type="Proteomes" id="UP001057998"/>
    </source>
</evidence>
<feature type="transmembrane region" description="Helical" evidence="1">
    <location>
        <begin position="85"/>
        <end position="104"/>
    </location>
</feature>
<dbReference type="EMBL" id="CP101508">
    <property type="protein sequence ID" value="UTV26516.1"/>
    <property type="molecule type" value="Genomic_DNA"/>
</dbReference>
<dbReference type="PANTHER" id="PTHR36974:SF1">
    <property type="entry name" value="DOXX FAMILY MEMBRANE PROTEIN"/>
    <property type="match status" value="1"/>
</dbReference>
<keyword evidence="1" id="KW-1133">Transmembrane helix</keyword>
<feature type="transmembrane region" description="Helical" evidence="1">
    <location>
        <begin position="6"/>
        <end position="23"/>
    </location>
</feature>
<accession>A0ABY5GCE1</accession>
<keyword evidence="1" id="KW-0472">Membrane</keyword>
<feature type="transmembrane region" description="Helical" evidence="1">
    <location>
        <begin position="143"/>
        <end position="162"/>
    </location>
</feature>
<sequence>MITPVIILLLLTGPMLIAAGLLSRRKRQGQGTARDSTQSAAHARQQQAFLGLSLTFFFFALGHVVKTQGMVEMLPPWLPMRLELVYATGLLELVIAIGLLIPRFRVRAAQLAIGVFVIFFSANIYAAVNYIGLGGHQWGPVYLLIRTPLQCTLIAWAYYLCLRPARLSNN</sequence>
<dbReference type="PANTHER" id="PTHR36974">
    <property type="entry name" value="MEMBRANE PROTEIN-RELATED"/>
    <property type="match status" value="1"/>
</dbReference>
<proteinExistence type="predicted"/>
<evidence type="ECO:0000313" key="2">
    <source>
        <dbReference type="EMBL" id="UTV26516.1"/>
    </source>
</evidence>